<dbReference type="STRING" id="1121485.GCA_000426485_01946"/>
<gene>
    <name evidence="3" type="ORF">E2605_16430</name>
</gene>
<evidence type="ECO:0000256" key="1">
    <source>
        <dbReference type="SAM" id="SignalP"/>
    </source>
</evidence>
<feature type="signal peptide" evidence="1">
    <location>
        <begin position="1"/>
        <end position="23"/>
    </location>
</feature>
<evidence type="ECO:0000259" key="2">
    <source>
        <dbReference type="Pfam" id="PF03168"/>
    </source>
</evidence>
<reference evidence="3 4" key="1">
    <citation type="submission" date="2019-03" db="EMBL/GenBank/DDBJ databases">
        <title>San Antonio Military Medical Center submission to MRSN (WRAIR), pending publication.</title>
        <authorList>
            <person name="Blyth D.M."/>
            <person name="Mccarthy S.L."/>
            <person name="Schall S.E."/>
            <person name="Stam J.A."/>
            <person name="Ong A.C."/>
            <person name="Mcgann P.T."/>
        </authorList>
    </citation>
    <scope>NUCLEOTIDE SEQUENCE [LARGE SCALE GENOMIC DNA]</scope>
    <source>
        <strain evidence="3 4">MRSN571793</strain>
    </source>
</reference>
<feature type="chain" id="PRO_5021445834" description="Late embryogenesis abundant protein LEA-2 subgroup domain-containing protein" evidence="1">
    <location>
        <begin position="24"/>
        <end position="194"/>
    </location>
</feature>
<keyword evidence="4" id="KW-1185">Reference proteome</keyword>
<sequence>MNKKILGLVLFVSVLLTSCGVGNDLTSAYNITQCEYKYKNIANLNVSGMNLSNGISPTYVPKLLAVLGGTASSIPMNFTLNLDVKNPNATVAALNGLQYIISIDDVQFTTGQVNQALNIAGGASQTLPLNIGVDLATLMSGNSKTAVQNIAKNFIGIGSDKSNVTVQIKPTFMVGGRAITSPMYIPVSFTFGGK</sequence>
<evidence type="ECO:0000313" key="4">
    <source>
        <dbReference type="Proteomes" id="UP000297861"/>
    </source>
</evidence>
<keyword evidence="1" id="KW-0732">Signal</keyword>
<dbReference type="EMBL" id="SOML01000012">
    <property type="protein sequence ID" value="TFD93740.1"/>
    <property type="molecule type" value="Genomic_DNA"/>
</dbReference>
<proteinExistence type="predicted"/>
<dbReference type="Proteomes" id="UP000297861">
    <property type="component" value="Unassembled WGS sequence"/>
</dbReference>
<organism evidence="3 4">
    <name type="scientific">Dysgonomonas capnocytophagoides</name>
    <dbReference type="NCBI Taxonomy" id="45254"/>
    <lineage>
        <taxon>Bacteria</taxon>
        <taxon>Pseudomonadati</taxon>
        <taxon>Bacteroidota</taxon>
        <taxon>Bacteroidia</taxon>
        <taxon>Bacteroidales</taxon>
        <taxon>Dysgonomonadaceae</taxon>
        <taxon>Dysgonomonas</taxon>
    </lineage>
</organism>
<feature type="domain" description="Late embryogenesis abundant protein LEA-2 subgroup" evidence="2">
    <location>
        <begin position="82"/>
        <end position="171"/>
    </location>
</feature>
<dbReference type="SUPFAM" id="SSF117070">
    <property type="entry name" value="LEA14-like"/>
    <property type="match status" value="1"/>
</dbReference>
<protein>
    <recommendedName>
        <fullName evidence="2">Late embryogenesis abundant protein LEA-2 subgroup domain-containing protein</fullName>
    </recommendedName>
</protein>
<dbReference type="AlphaFoldDB" id="A0A4Y8KVL3"/>
<dbReference type="PROSITE" id="PS51257">
    <property type="entry name" value="PROKAR_LIPOPROTEIN"/>
    <property type="match status" value="1"/>
</dbReference>
<evidence type="ECO:0000313" key="3">
    <source>
        <dbReference type="EMBL" id="TFD93740.1"/>
    </source>
</evidence>
<dbReference type="Gene3D" id="2.60.40.1820">
    <property type="match status" value="1"/>
</dbReference>
<dbReference type="Pfam" id="PF03168">
    <property type="entry name" value="LEA_2"/>
    <property type="match status" value="1"/>
</dbReference>
<accession>A0A4Y8KVL3</accession>
<comment type="caution">
    <text evidence="3">The sequence shown here is derived from an EMBL/GenBank/DDBJ whole genome shotgun (WGS) entry which is preliminary data.</text>
</comment>
<name>A0A4Y8KVL3_9BACT</name>
<dbReference type="RefSeq" id="WP_134437246.1">
    <property type="nucleotide sequence ID" value="NZ_SOML01000012.1"/>
</dbReference>
<dbReference type="InterPro" id="IPR004864">
    <property type="entry name" value="LEA_2"/>
</dbReference>
<dbReference type="OrthoDB" id="704817at2"/>